<organism evidence="6 7">
    <name type="scientific">Podospora aff. communis PSN243</name>
    <dbReference type="NCBI Taxonomy" id="3040156"/>
    <lineage>
        <taxon>Eukaryota</taxon>
        <taxon>Fungi</taxon>
        <taxon>Dikarya</taxon>
        <taxon>Ascomycota</taxon>
        <taxon>Pezizomycotina</taxon>
        <taxon>Sordariomycetes</taxon>
        <taxon>Sordariomycetidae</taxon>
        <taxon>Sordariales</taxon>
        <taxon>Podosporaceae</taxon>
        <taxon>Podospora</taxon>
    </lineage>
</organism>
<evidence type="ECO:0000259" key="5">
    <source>
        <dbReference type="SMART" id="SM00249"/>
    </source>
</evidence>
<feature type="compositionally biased region" description="Basic and acidic residues" evidence="4">
    <location>
        <begin position="328"/>
        <end position="364"/>
    </location>
</feature>
<gene>
    <name evidence="6" type="ORF">QBC34DRAFT_89555</name>
</gene>
<feature type="compositionally biased region" description="Polar residues" evidence="4">
    <location>
        <begin position="512"/>
        <end position="525"/>
    </location>
</feature>
<comment type="caution">
    <text evidence="6">The sequence shown here is derived from an EMBL/GenBank/DDBJ whole genome shotgun (WGS) entry which is preliminary data.</text>
</comment>
<feature type="domain" description="Zinc finger PHD-type" evidence="5">
    <location>
        <begin position="435"/>
        <end position="485"/>
    </location>
</feature>
<dbReference type="SUPFAM" id="SSF57903">
    <property type="entry name" value="FYVE/PHD zinc finger"/>
    <property type="match status" value="1"/>
</dbReference>
<dbReference type="Proteomes" id="UP001321760">
    <property type="component" value="Unassembled WGS sequence"/>
</dbReference>
<feature type="region of interest" description="Disordered" evidence="4">
    <location>
        <begin position="188"/>
        <end position="245"/>
    </location>
</feature>
<evidence type="ECO:0000256" key="4">
    <source>
        <dbReference type="SAM" id="MobiDB-lite"/>
    </source>
</evidence>
<feature type="compositionally biased region" description="Acidic residues" evidence="4">
    <location>
        <begin position="223"/>
        <end position="232"/>
    </location>
</feature>
<accession>A0AAV9GKR8</accession>
<feature type="compositionally biased region" description="Basic and acidic residues" evidence="4">
    <location>
        <begin position="733"/>
        <end position="746"/>
    </location>
</feature>
<dbReference type="Gene3D" id="3.30.40.10">
    <property type="entry name" value="Zinc/RING finger domain, C3HC4 (zinc finger)"/>
    <property type="match status" value="1"/>
</dbReference>
<dbReference type="PANTHER" id="PTHR14296:SF3">
    <property type="entry name" value="DIKAR, ISOFORM F"/>
    <property type="match status" value="1"/>
</dbReference>
<keyword evidence="7" id="KW-1185">Reference proteome</keyword>
<evidence type="ECO:0000313" key="7">
    <source>
        <dbReference type="Proteomes" id="UP001321760"/>
    </source>
</evidence>
<feature type="region of interest" description="Disordered" evidence="4">
    <location>
        <begin position="317"/>
        <end position="364"/>
    </location>
</feature>
<dbReference type="PROSITE" id="PS01359">
    <property type="entry name" value="ZF_PHD_1"/>
    <property type="match status" value="1"/>
</dbReference>
<sequence length="746" mass="83601">MPAARKRSLREVEADTVQPPAPPSMLHRIRNMWQFANLFQFILLFGKALKMDDNLDIEDLETECLKPGATALQDIGLTFLKFISSHRGLTHDLFDEYCRRQFLAKAPEKNPFGTEEIPAKFADFDVFTKIRVLQAMTQIIMMNPEKLRERTEEQKDQDQTNWRIEPYGWDQDDRTYFVLDDNRIYCLTEAPPPAPKPKKNTKKAQAARRSSKRRRVSAAVSSDAEDAGDEESEHGAAAEPEDDGLGGMKWECIAVTLDEVQQFVASLKKSKDDNEKVLRNQITNHLVPILEKQEESRKRKQLQREKELLNLEKLAHAKRSSRLAGKAEQQKAIEQAREEERKRQEEEAARRKEEAQRLKMERERDKRLLSREQRLREREVRRLQHEEELAQLSEDSKSMGTGPGRMSERRRLVEIEKAKQALKEIEEEEGDWIFDCVCGFYGQVDDGTHSVSCERCNVWQHSKCLDIKEEEAEKDDFHFICAPCRKHEQAMKEQQEQRPRIIKIKVNKHDSSPASRPPDNSNTAAEPSILAPMGPIRPPKSQTTNGSQYGLQAESSEGAEPDRQLNGAGRLVADVASTKLSPSGIDKHPFSSPHPTLSPPMSFDKSRTGHAGNGNGISPSKQLLRLASPPSTKNAEIEAGEAGLSAPATLPHMTPAHPTSLEGRGNGSPLLPPSAGLSPTKHQQPPTPQHQATSNAGSFTTPSAASSFSATVFPPVAALSPSPHPQILTPPVKHSEPPKTMSVEKV</sequence>
<feature type="compositionally biased region" description="Basic residues" evidence="4">
    <location>
        <begin position="196"/>
        <end position="216"/>
    </location>
</feature>
<evidence type="ECO:0000313" key="6">
    <source>
        <dbReference type="EMBL" id="KAK4449404.1"/>
    </source>
</evidence>
<protein>
    <submittedName>
        <fullName evidence="6">Reticulocyte-binding protein 2 a</fullName>
    </submittedName>
</protein>
<dbReference type="GO" id="GO:0031213">
    <property type="term" value="C:RSF complex"/>
    <property type="evidence" value="ECO:0007669"/>
    <property type="project" value="InterPro"/>
</dbReference>
<dbReference type="PANTHER" id="PTHR14296">
    <property type="entry name" value="REMODELING AND SPACING FACTOR 1"/>
    <property type="match status" value="1"/>
</dbReference>
<dbReference type="GO" id="GO:0006355">
    <property type="term" value="P:regulation of DNA-templated transcription"/>
    <property type="evidence" value="ECO:0007669"/>
    <property type="project" value="InterPro"/>
</dbReference>
<feature type="region of interest" description="Disordered" evidence="4">
    <location>
        <begin position="580"/>
        <end position="746"/>
    </location>
</feature>
<dbReference type="GO" id="GO:0008270">
    <property type="term" value="F:zinc ion binding"/>
    <property type="evidence" value="ECO:0007669"/>
    <property type="project" value="UniProtKB-KW"/>
</dbReference>
<name>A0AAV9GKR8_9PEZI</name>
<feature type="region of interest" description="Disordered" evidence="4">
    <location>
        <begin position="490"/>
        <end position="564"/>
    </location>
</feature>
<dbReference type="InterPro" id="IPR019786">
    <property type="entry name" value="Zinc_finger_PHD-type_CS"/>
</dbReference>
<evidence type="ECO:0000256" key="3">
    <source>
        <dbReference type="ARBA" id="ARBA00022833"/>
    </source>
</evidence>
<dbReference type="EMBL" id="MU865937">
    <property type="protein sequence ID" value="KAK4449404.1"/>
    <property type="molecule type" value="Genomic_DNA"/>
</dbReference>
<dbReference type="InterPro" id="IPR013083">
    <property type="entry name" value="Znf_RING/FYVE/PHD"/>
</dbReference>
<dbReference type="InterPro" id="IPR019787">
    <property type="entry name" value="Znf_PHD-finger"/>
</dbReference>
<dbReference type="InterPro" id="IPR001965">
    <property type="entry name" value="Znf_PHD"/>
</dbReference>
<feature type="compositionally biased region" description="Polar residues" evidence="4">
    <location>
        <begin position="540"/>
        <end position="555"/>
    </location>
</feature>
<feature type="compositionally biased region" description="Low complexity" evidence="4">
    <location>
        <begin position="667"/>
        <end position="684"/>
    </location>
</feature>
<evidence type="ECO:0000256" key="2">
    <source>
        <dbReference type="ARBA" id="ARBA00022771"/>
    </source>
</evidence>
<dbReference type="Pfam" id="PF00628">
    <property type="entry name" value="PHD"/>
    <property type="match status" value="1"/>
</dbReference>
<dbReference type="InterPro" id="IPR011011">
    <property type="entry name" value="Znf_FYVE_PHD"/>
</dbReference>
<dbReference type="AlphaFoldDB" id="A0AAV9GKR8"/>
<evidence type="ECO:0000256" key="1">
    <source>
        <dbReference type="ARBA" id="ARBA00022723"/>
    </source>
</evidence>
<keyword evidence="2" id="KW-0863">Zinc-finger</keyword>
<proteinExistence type="predicted"/>
<keyword evidence="3" id="KW-0862">Zinc</keyword>
<feature type="compositionally biased region" description="Basic and acidic residues" evidence="4">
    <location>
        <begin position="490"/>
        <end position="499"/>
    </location>
</feature>
<keyword evidence="1" id="KW-0479">Metal-binding</keyword>
<dbReference type="InterPro" id="IPR028938">
    <property type="entry name" value="Rsf1-like"/>
</dbReference>
<reference evidence="6" key="2">
    <citation type="submission" date="2023-05" db="EMBL/GenBank/DDBJ databases">
        <authorList>
            <consortium name="Lawrence Berkeley National Laboratory"/>
            <person name="Steindorff A."/>
            <person name="Hensen N."/>
            <person name="Bonometti L."/>
            <person name="Westerberg I."/>
            <person name="Brannstrom I.O."/>
            <person name="Guillou S."/>
            <person name="Cros-Aarteil S."/>
            <person name="Calhoun S."/>
            <person name="Haridas S."/>
            <person name="Kuo A."/>
            <person name="Mondo S."/>
            <person name="Pangilinan J."/>
            <person name="Riley R."/>
            <person name="Labutti K."/>
            <person name="Andreopoulos B."/>
            <person name="Lipzen A."/>
            <person name="Chen C."/>
            <person name="Yanf M."/>
            <person name="Daum C."/>
            <person name="Ng V."/>
            <person name="Clum A."/>
            <person name="Ohm R."/>
            <person name="Martin F."/>
            <person name="Silar P."/>
            <person name="Natvig D."/>
            <person name="Lalanne C."/>
            <person name="Gautier V."/>
            <person name="Ament-Velasquez S.L."/>
            <person name="Kruys A."/>
            <person name="Hutchinson M.I."/>
            <person name="Powell A.J."/>
            <person name="Barry K."/>
            <person name="Miller A.N."/>
            <person name="Grigoriev I.V."/>
            <person name="Debuchy R."/>
            <person name="Gladieux P."/>
            <person name="Thoren M.H."/>
            <person name="Johannesson H."/>
        </authorList>
    </citation>
    <scope>NUCLEOTIDE SEQUENCE</scope>
    <source>
        <strain evidence="6">PSN243</strain>
    </source>
</reference>
<dbReference type="SMART" id="SM00249">
    <property type="entry name" value="PHD"/>
    <property type="match status" value="1"/>
</dbReference>
<feature type="compositionally biased region" description="Low complexity" evidence="4">
    <location>
        <begin position="698"/>
        <end position="715"/>
    </location>
</feature>
<reference evidence="6" key="1">
    <citation type="journal article" date="2023" name="Mol. Phylogenet. Evol.">
        <title>Genome-scale phylogeny and comparative genomics of the fungal order Sordariales.</title>
        <authorList>
            <person name="Hensen N."/>
            <person name="Bonometti L."/>
            <person name="Westerberg I."/>
            <person name="Brannstrom I.O."/>
            <person name="Guillou S."/>
            <person name="Cros-Aarteil S."/>
            <person name="Calhoun S."/>
            <person name="Haridas S."/>
            <person name="Kuo A."/>
            <person name="Mondo S."/>
            <person name="Pangilinan J."/>
            <person name="Riley R."/>
            <person name="LaButti K."/>
            <person name="Andreopoulos B."/>
            <person name="Lipzen A."/>
            <person name="Chen C."/>
            <person name="Yan M."/>
            <person name="Daum C."/>
            <person name="Ng V."/>
            <person name="Clum A."/>
            <person name="Steindorff A."/>
            <person name="Ohm R.A."/>
            <person name="Martin F."/>
            <person name="Silar P."/>
            <person name="Natvig D.O."/>
            <person name="Lalanne C."/>
            <person name="Gautier V."/>
            <person name="Ament-Velasquez S.L."/>
            <person name="Kruys A."/>
            <person name="Hutchinson M.I."/>
            <person name="Powell A.J."/>
            <person name="Barry K."/>
            <person name="Miller A.N."/>
            <person name="Grigoriev I.V."/>
            <person name="Debuchy R."/>
            <person name="Gladieux P."/>
            <person name="Hiltunen Thoren M."/>
            <person name="Johannesson H."/>
        </authorList>
    </citation>
    <scope>NUCLEOTIDE SEQUENCE</scope>
    <source>
        <strain evidence="6">PSN243</strain>
    </source>
</reference>
<feature type="region of interest" description="Disordered" evidence="4">
    <location>
        <begin position="387"/>
        <end position="409"/>
    </location>
</feature>